<comment type="function">
    <text evidence="6">In eubacteria ppGpp (guanosine 3'-diphosphate 5'-diphosphate) is a mediator of the stringent response that coordinates a variety of cellular activities in response to changes in nutritional abundance.</text>
</comment>
<dbReference type="SUPFAM" id="SSF81301">
    <property type="entry name" value="Nucleotidyltransferase"/>
    <property type="match status" value="1"/>
</dbReference>
<evidence type="ECO:0000256" key="5">
    <source>
        <dbReference type="ARBA" id="ARBA00033308"/>
    </source>
</evidence>
<evidence type="ECO:0000313" key="9">
    <source>
        <dbReference type="EMBL" id="MFC3150483.1"/>
    </source>
</evidence>
<dbReference type="Pfam" id="PF13291">
    <property type="entry name" value="ACT_4"/>
    <property type="match status" value="1"/>
</dbReference>
<dbReference type="PROSITE" id="PS51880">
    <property type="entry name" value="TGS"/>
    <property type="match status" value="1"/>
</dbReference>
<dbReference type="PROSITE" id="PS51671">
    <property type="entry name" value="ACT"/>
    <property type="match status" value="1"/>
</dbReference>
<reference evidence="10" key="1">
    <citation type="journal article" date="2019" name="Int. J. Syst. Evol. Microbiol.">
        <title>The Global Catalogue of Microorganisms (GCM) 10K type strain sequencing project: providing services to taxonomists for standard genome sequencing and annotation.</title>
        <authorList>
            <consortium name="The Broad Institute Genomics Platform"/>
            <consortium name="The Broad Institute Genome Sequencing Center for Infectious Disease"/>
            <person name="Wu L."/>
            <person name="Ma J."/>
        </authorList>
    </citation>
    <scope>NUCLEOTIDE SEQUENCE [LARGE SCALE GENOMIC DNA]</scope>
    <source>
        <strain evidence="10">KCTC 52438</strain>
    </source>
</reference>
<sequence>MVTVRKDQPLTENGHLDADQWLQLLSDKVEIQDIAQIRYACHVAEVAQFNSKFGENTWPEGYGCMNVGLEMAEILADLQLDQDTLVAALIYRAVREERVSIERVRREIGETVANLIEGVLKMAAIGTLVSPTNHIVLGQQQGQMDNIRKMLVAMIDDVRVALIKLAERTCAIRAVKNAGRERKMRVAREVFHVYAPLAHRLGIGHIKWELEDLSFRYLEPLSYKRIAKLLEEKRLDRQKYIEDVIEVLQQSLERMNIDAEISGRVKHIYSIWRKMQRKKIPFDQVYDIRAVRILVKDVRDCYAILGVVHSLWKHIPQEFDDYIASPKPNGYQSLHTAVIGPSGRTVEIQIRTFDMHEDAELGVCAHWLYKGTDTKSKKDSYEEKIMWLRQVLEWQDDMGSLDGLGDELDLGVTQDRVYVFTPNGHVVDLPAGSTPLDFAYKVHTEVGHACRGAKVNGKIVPLNYKVKTGEQIEILTAKEAKPSRDWLNSDIGYLNSGRARAKVQHWFKEQARDQNIIDGRELLIPELKKVSLQKIDLTRLAEQLNISSEEELYARIGAGDLRLGQVIHAAQSFLKPEQKEKKTVELTQPKARGNEDVQVLGVGSLMSSLAACCKPVPGDPIVGYITRGKGVSIHRQDCPNVLYLQKTDDERMISVDWGHEPTDTYPVDIKISAYDRPALLRDITQILANEGINLTAMHTQSDKSNSIATMIITAEISDLSDLSRVITKIDQLPNIIEAHRHSD</sequence>
<name>A0ABV7H974_9GAMM</name>
<dbReference type="InterPro" id="IPR004095">
    <property type="entry name" value="TGS"/>
</dbReference>
<evidence type="ECO:0000256" key="6">
    <source>
        <dbReference type="RuleBase" id="RU003847"/>
    </source>
</evidence>
<proteinExistence type="inferred from homology"/>
<dbReference type="InterPro" id="IPR012675">
    <property type="entry name" value="Beta-grasp_dom_sf"/>
</dbReference>
<dbReference type="InterPro" id="IPR012676">
    <property type="entry name" value="TGS-like"/>
</dbReference>
<feature type="domain" description="TGS" evidence="8">
    <location>
        <begin position="415"/>
        <end position="476"/>
    </location>
</feature>
<dbReference type="PANTHER" id="PTHR21262:SF31">
    <property type="entry name" value="GTP PYROPHOSPHOKINASE"/>
    <property type="match status" value="1"/>
</dbReference>
<dbReference type="Pfam" id="PF04607">
    <property type="entry name" value="RelA_SpoT"/>
    <property type="match status" value="1"/>
</dbReference>
<dbReference type="GO" id="GO:0008728">
    <property type="term" value="F:GTP diphosphokinase activity"/>
    <property type="evidence" value="ECO:0007669"/>
    <property type="project" value="UniProtKB-EC"/>
</dbReference>
<dbReference type="InterPro" id="IPR002912">
    <property type="entry name" value="ACT_dom"/>
</dbReference>
<dbReference type="SUPFAM" id="SSF109604">
    <property type="entry name" value="HD-domain/PDEase-like"/>
    <property type="match status" value="1"/>
</dbReference>
<evidence type="ECO:0000256" key="3">
    <source>
        <dbReference type="ARBA" id="ARBA00029754"/>
    </source>
</evidence>
<dbReference type="InterPro" id="IPR007685">
    <property type="entry name" value="RelA_SpoT"/>
</dbReference>
<dbReference type="NCBIfam" id="NF008124">
    <property type="entry name" value="PRK10872.1"/>
    <property type="match status" value="1"/>
</dbReference>
<dbReference type="Gene3D" id="1.10.3210.10">
    <property type="entry name" value="Hypothetical protein af1432"/>
    <property type="match status" value="1"/>
</dbReference>
<dbReference type="NCBIfam" id="TIGR00691">
    <property type="entry name" value="spoT_relA"/>
    <property type="match status" value="1"/>
</dbReference>
<dbReference type="Pfam" id="PF19296">
    <property type="entry name" value="RelA_AH_RIS"/>
    <property type="match status" value="1"/>
</dbReference>
<dbReference type="CDD" id="cd04876">
    <property type="entry name" value="ACT_RelA-SpoT"/>
    <property type="match status" value="1"/>
</dbReference>
<dbReference type="InterPro" id="IPR033655">
    <property type="entry name" value="TGS_RelA/SpoT"/>
</dbReference>
<accession>A0ABV7H974</accession>
<evidence type="ECO:0000259" key="7">
    <source>
        <dbReference type="PROSITE" id="PS51671"/>
    </source>
</evidence>
<dbReference type="SUPFAM" id="SSF81271">
    <property type="entry name" value="TGS-like"/>
    <property type="match status" value="1"/>
</dbReference>
<dbReference type="Gene3D" id="3.30.70.260">
    <property type="match status" value="1"/>
</dbReference>
<dbReference type="CDD" id="cd01668">
    <property type="entry name" value="TGS_RSH"/>
    <property type="match status" value="1"/>
</dbReference>
<dbReference type="RefSeq" id="WP_386717360.1">
    <property type="nucleotide sequence ID" value="NZ_JBHRSZ010000002.1"/>
</dbReference>
<protein>
    <recommendedName>
        <fullName evidence="1">GTP pyrophosphokinase</fullName>
    </recommendedName>
    <alternativeName>
        <fullName evidence="4">(p)ppGpp synthase</fullName>
    </alternativeName>
    <alternativeName>
        <fullName evidence="3">ATP:GTP 3'-pyrophosphotransferase</fullName>
    </alternativeName>
    <alternativeName>
        <fullName evidence="5">ppGpp synthase I</fullName>
    </alternativeName>
</protein>
<dbReference type="Gene3D" id="3.10.20.30">
    <property type="match status" value="1"/>
</dbReference>
<dbReference type="InterPro" id="IPR004811">
    <property type="entry name" value="RelA/Spo_fam"/>
</dbReference>
<evidence type="ECO:0000259" key="8">
    <source>
        <dbReference type="PROSITE" id="PS51880"/>
    </source>
</evidence>
<comment type="caution">
    <text evidence="9">The sequence shown here is derived from an EMBL/GenBank/DDBJ whole genome shotgun (WGS) entry which is preliminary data.</text>
</comment>
<dbReference type="SUPFAM" id="SSF55021">
    <property type="entry name" value="ACT-like"/>
    <property type="match status" value="1"/>
</dbReference>
<dbReference type="InterPro" id="IPR043519">
    <property type="entry name" value="NT_sf"/>
</dbReference>
<evidence type="ECO:0000256" key="1">
    <source>
        <dbReference type="ARBA" id="ARBA00019852"/>
    </source>
</evidence>
<evidence type="ECO:0000256" key="2">
    <source>
        <dbReference type="ARBA" id="ARBA00025704"/>
    </source>
</evidence>
<dbReference type="SMART" id="SM00954">
    <property type="entry name" value="RelA_SpoT"/>
    <property type="match status" value="1"/>
</dbReference>
<feature type="domain" description="ACT" evidence="7">
    <location>
        <begin position="668"/>
        <end position="743"/>
    </location>
</feature>
<dbReference type="InterPro" id="IPR045865">
    <property type="entry name" value="ACT-like_dom_sf"/>
</dbReference>
<dbReference type="PANTHER" id="PTHR21262">
    <property type="entry name" value="GUANOSINE-3',5'-BIS DIPHOSPHATE 3'-PYROPHOSPHOHYDROLASE"/>
    <property type="match status" value="1"/>
</dbReference>
<keyword evidence="9" id="KW-0808">Transferase</keyword>
<dbReference type="Pfam" id="PF13328">
    <property type="entry name" value="HD_4"/>
    <property type="match status" value="1"/>
</dbReference>
<dbReference type="Gene3D" id="3.30.460.10">
    <property type="entry name" value="Beta Polymerase, domain 2"/>
    <property type="match status" value="1"/>
</dbReference>
<evidence type="ECO:0000313" key="10">
    <source>
        <dbReference type="Proteomes" id="UP001595476"/>
    </source>
</evidence>
<dbReference type="CDD" id="cd05399">
    <property type="entry name" value="NT_Rel-Spo_like"/>
    <property type="match status" value="1"/>
</dbReference>
<dbReference type="EMBL" id="JBHRSZ010000002">
    <property type="protein sequence ID" value="MFC3150483.1"/>
    <property type="molecule type" value="Genomic_DNA"/>
</dbReference>
<dbReference type="Proteomes" id="UP001595476">
    <property type="component" value="Unassembled WGS sequence"/>
</dbReference>
<dbReference type="InterPro" id="IPR045600">
    <property type="entry name" value="RelA/SpoT_AH_RIS"/>
</dbReference>
<dbReference type="Pfam" id="PF02824">
    <property type="entry name" value="TGS"/>
    <property type="match status" value="1"/>
</dbReference>
<gene>
    <name evidence="9" type="primary">relA</name>
    <name evidence="9" type="ORF">ACFOEK_05565</name>
</gene>
<organism evidence="9 10">
    <name type="scientific">Litoribrevibacter euphylliae</name>
    <dbReference type="NCBI Taxonomy" id="1834034"/>
    <lineage>
        <taxon>Bacteria</taxon>
        <taxon>Pseudomonadati</taxon>
        <taxon>Pseudomonadota</taxon>
        <taxon>Gammaproteobacteria</taxon>
        <taxon>Oceanospirillales</taxon>
        <taxon>Oceanospirillaceae</taxon>
        <taxon>Litoribrevibacter</taxon>
    </lineage>
</organism>
<comment type="pathway">
    <text evidence="2">Purine metabolism.</text>
</comment>
<comment type="similarity">
    <text evidence="6">Belongs to the relA/spoT family.</text>
</comment>
<keyword evidence="10" id="KW-1185">Reference proteome</keyword>
<evidence type="ECO:0000256" key="4">
    <source>
        <dbReference type="ARBA" id="ARBA00032407"/>
    </source>
</evidence>